<keyword evidence="12 16" id="KW-0904">Protein phosphatase</keyword>
<reference evidence="20" key="1">
    <citation type="submission" date="2020-11" db="EMBL/GenBank/DDBJ databases">
        <authorList>
            <person name="Tran Van P."/>
        </authorList>
    </citation>
    <scope>NUCLEOTIDE SEQUENCE</scope>
</reference>
<comment type="subcellular location">
    <subcellularLocation>
        <location evidence="3">Cytoplasm</location>
        <location evidence="3">Cytosol</location>
    </subcellularLocation>
    <subcellularLocation>
        <location evidence="4">Membrane</location>
        <topology evidence="4">Lipid-anchor</topology>
    </subcellularLocation>
</comment>
<evidence type="ECO:0000256" key="17">
    <source>
        <dbReference type="SAM" id="MobiDB-lite"/>
    </source>
</evidence>
<name>A0A7R9LB69_9ACAR</name>
<evidence type="ECO:0000259" key="19">
    <source>
        <dbReference type="PROSITE" id="PS51746"/>
    </source>
</evidence>
<dbReference type="SMART" id="SM00332">
    <property type="entry name" value="PP2Cc"/>
    <property type="match status" value="1"/>
</dbReference>
<feature type="compositionally biased region" description="Basic and acidic residues" evidence="17">
    <location>
        <begin position="187"/>
        <end position="199"/>
    </location>
</feature>
<evidence type="ECO:0000259" key="18">
    <source>
        <dbReference type="PROSITE" id="PS50213"/>
    </source>
</evidence>
<feature type="region of interest" description="Disordered" evidence="17">
    <location>
        <begin position="187"/>
        <end position="222"/>
    </location>
</feature>
<keyword evidence="11" id="KW-0460">Magnesium</keyword>
<evidence type="ECO:0000256" key="2">
    <source>
        <dbReference type="ARBA" id="ARBA00001946"/>
    </source>
</evidence>
<dbReference type="SUPFAM" id="SSF81606">
    <property type="entry name" value="PP2C-like"/>
    <property type="match status" value="1"/>
</dbReference>
<sequence>MPTDDAFAAITDGSVEEMKRNPKLVRDFLTQHILGYSLPPQNLKNNMKVKSLNGEMHMINVIDGGKILVDGNEVIAATAAKNGNVYVMDKMLDRSGRRSRSIADELRKRSDLSTFSSLMQRSDLNSKHSSPNEPEYTDIKRIGVSSDTPITINNSTKVISPDITTENGVIHVIDRALSDKINITDKSQKLSNEESDRNAKQSSISPNEESDRNAKQSSISRSAQSLGIRRFTNWLNKSGLLDELTRDGRDYTVIVPTDRAVGKLPLKIQSILNSEPSRLTNLLEYHIIPGFVDTKGLKDNEMLTTINSKQIRFNRLDNGRVETLSGAPINRQSTNKNLLIIAVDSVLYPPQGTVGDLIKKSPFLKTLNEIIKNAQMEDELRNSSDITLFAPKDEALKQLSPEILERLKTDQNYSRERKYWWKGMGNSLEKPKTEKQTEEGDGNGLKYGFSSMQGWRLKMEDRHCIQVGLDQLKEWSFFALFDGHAGAQVAALCAENLLKTITKSETFQKNVSKLSDGLSEERINSVVSAIENGFLELDEEMKKHPDFVSGEDKSGTTAICTLISPSHLFIANLGDSRAVLCRSGAVYFSTEDHKPNNPQERQRIVEAGGNVMISRVNGSLAVSRALGDYEYKQVANKKLTEQLVSPFPEVTPKLKSSSDEFLVLACDGVWDVMTNEDLYSYVRYQLSIEKSLGAICANIIDTCLHKGSKDNMSMFLVTFAGAPTVSVEAQARDERLNRDIVSKVEEYMSKKDNDYNFSDLMDDLVTVEWKDLPPGGGLQAKHQLIDETFKKLSKHSNSDSETREK</sequence>
<keyword evidence="14" id="KW-0464">Manganese</keyword>
<dbReference type="InterPro" id="IPR036457">
    <property type="entry name" value="PPM-type-like_dom_sf"/>
</dbReference>
<evidence type="ECO:0000256" key="8">
    <source>
        <dbReference type="ARBA" id="ARBA00022707"/>
    </source>
</evidence>
<dbReference type="GO" id="GO:0005829">
    <property type="term" value="C:cytosol"/>
    <property type="evidence" value="ECO:0007669"/>
    <property type="project" value="UniProtKB-SubCell"/>
</dbReference>
<feature type="domain" description="FAS1" evidence="18">
    <location>
        <begin position="1"/>
        <end position="92"/>
    </location>
</feature>
<comment type="cofactor">
    <cofactor evidence="1">
        <name>Mn(2+)</name>
        <dbReference type="ChEBI" id="CHEBI:29035"/>
    </cofactor>
</comment>
<dbReference type="Gene3D" id="2.30.180.10">
    <property type="entry name" value="FAS1 domain"/>
    <property type="match status" value="4"/>
</dbReference>
<organism evidence="20">
    <name type="scientific">Oppiella nova</name>
    <dbReference type="NCBI Taxonomy" id="334625"/>
    <lineage>
        <taxon>Eukaryota</taxon>
        <taxon>Metazoa</taxon>
        <taxon>Ecdysozoa</taxon>
        <taxon>Arthropoda</taxon>
        <taxon>Chelicerata</taxon>
        <taxon>Arachnida</taxon>
        <taxon>Acari</taxon>
        <taxon>Acariformes</taxon>
        <taxon>Sarcoptiformes</taxon>
        <taxon>Oribatida</taxon>
        <taxon>Brachypylina</taxon>
        <taxon>Oppioidea</taxon>
        <taxon>Oppiidae</taxon>
        <taxon>Oppiella</taxon>
    </lineage>
</organism>
<dbReference type="SMART" id="SM00554">
    <property type="entry name" value="FAS1"/>
    <property type="match status" value="2"/>
</dbReference>
<dbReference type="Gene3D" id="3.60.40.10">
    <property type="entry name" value="PPM-type phosphatase domain"/>
    <property type="match status" value="1"/>
</dbReference>
<protein>
    <submittedName>
        <fullName evidence="20">Uncharacterized protein</fullName>
    </submittedName>
</protein>
<comment type="similarity">
    <text evidence="5 16">Belongs to the PP2C family.</text>
</comment>
<dbReference type="GO" id="GO:0030145">
    <property type="term" value="F:manganese ion binding"/>
    <property type="evidence" value="ECO:0007669"/>
    <property type="project" value="InterPro"/>
</dbReference>
<dbReference type="FunFam" id="3.60.40.10:FF:000001">
    <property type="entry name" value="protein phosphatase 1B isoform X1"/>
    <property type="match status" value="1"/>
</dbReference>
<dbReference type="GO" id="GO:0016020">
    <property type="term" value="C:membrane"/>
    <property type="evidence" value="ECO:0007669"/>
    <property type="project" value="UniProtKB-SubCell"/>
</dbReference>
<dbReference type="EMBL" id="CAJPVJ010000236">
    <property type="protein sequence ID" value="CAG2161792.1"/>
    <property type="molecule type" value="Genomic_DNA"/>
</dbReference>
<dbReference type="PROSITE" id="PS51746">
    <property type="entry name" value="PPM_2"/>
    <property type="match status" value="1"/>
</dbReference>
<dbReference type="AlphaFoldDB" id="A0A7R9LB69"/>
<evidence type="ECO:0000256" key="13">
    <source>
        <dbReference type="ARBA" id="ARBA00023136"/>
    </source>
</evidence>
<keyword evidence="8" id="KW-0519">Myristate</keyword>
<keyword evidence="10 16" id="KW-0378">Hydrolase</keyword>
<keyword evidence="7" id="KW-0597">Phosphoprotein</keyword>
<dbReference type="Pfam" id="PF07830">
    <property type="entry name" value="PP2C_C"/>
    <property type="match status" value="1"/>
</dbReference>
<feature type="region of interest" description="Disordered" evidence="17">
    <location>
        <begin position="117"/>
        <end position="139"/>
    </location>
</feature>
<feature type="domain" description="FAS1" evidence="18">
    <location>
        <begin position="351"/>
        <end position="412"/>
    </location>
</feature>
<keyword evidence="15" id="KW-0449">Lipoprotein</keyword>
<comment type="cofactor">
    <cofactor evidence="2">
        <name>Mg(2+)</name>
        <dbReference type="ChEBI" id="CHEBI:18420"/>
    </cofactor>
</comment>
<evidence type="ECO:0000313" key="21">
    <source>
        <dbReference type="Proteomes" id="UP000728032"/>
    </source>
</evidence>
<evidence type="ECO:0000256" key="14">
    <source>
        <dbReference type="ARBA" id="ARBA00023211"/>
    </source>
</evidence>
<dbReference type="CDD" id="cd00143">
    <property type="entry name" value="PP2Cc"/>
    <property type="match status" value="1"/>
</dbReference>
<evidence type="ECO:0000256" key="10">
    <source>
        <dbReference type="ARBA" id="ARBA00022801"/>
    </source>
</evidence>
<evidence type="ECO:0000256" key="11">
    <source>
        <dbReference type="ARBA" id="ARBA00022842"/>
    </source>
</evidence>
<feature type="domain" description="PPM-type phosphatase" evidence="19">
    <location>
        <begin position="446"/>
        <end position="719"/>
    </location>
</feature>
<dbReference type="PROSITE" id="PS50213">
    <property type="entry name" value="FAS1"/>
    <property type="match status" value="3"/>
</dbReference>
<dbReference type="SUPFAM" id="SSF81601">
    <property type="entry name" value="Protein serine/threonine phosphatase 2C, C-terminal domain"/>
    <property type="match status" value="1"/>
</dbReference>
<dbReference type="InterPro" id="IPR000782">
    <property type="entry name" value="FAS1_domain"/>
</dbReference>
<evidence type="ECO:0000256" key="15">
    <source>
        <dbReference type="ARBA" id="ARBA00023288"/>
    </source>
</evidence>
<dbReference type="InterPro" id="IPR001932">
    <property type="entry name" value="PPM-type_phosphatase-like_dom"/>
</dbReference>
<dbReference type="PANTHER" id="PTHR47992">
    <property type="entry name" value="PROTEIN PHOSPHATASE"/>
    <property type="match status" value="1"/>
</dbReference>
<dbReference type="InterPro" id="IPR000222">
    <property type="entry name" value="PP2C_BS"/>
</dbReference>
<evidence type="ECO:0000256" key="3">
    <source>
        <dbReference type="ARBA" id="ARBA00004514"/>
    </source>
</evidence>
<dbReference type="PROSITE" id="PS01032">
    <property type="entry name" value="PPM_1"/>
    <property type="match status" value="1"/>
</dbReference>
<dbReference type="Proteomes" id="UP000728032">
    <property type="component" value="Unassembled WGS sequence"/>
</dbReference>
<dbReference type="EMBL" id="OC915061">
    <property type="protein sequence ID" value="CAD7638438.1"/>
    <property type="molecule type" value="Genomic_DNA"/>
</dbReference>
<dbReference type="GO" id="GO:0000287">
    <property type="term" value="F:magnesium ion binding"/>
    <property type="evidence" value="ECO:0007669"/>
    <property type="project" value="InterPro"/>
</dbReference>
<gene>
    <name evidence="20" type="ORF">ONB1V03_LOCUS1394</name>
</gene>
<accession>A0A7R9LB69</accession>
<evidence type="ECO:0000256" key="4">
    <source>
        <dbReference type="ARBA" id="ARBA00004635"/>
    </source>
</evidence>
<evidence type="ECO:0000256" key="6">
    <source>
        <dbReference type="ARBA" id="ARBA00022490"/>
    </source>
</evidence>
<dbReference type="GO" id="GO:0004722">
    <property type="term" value="F:protein serine/threonine phosphatase activity"/>
    <property type="evidence" value="ECO:0007669"/>
    <property type="project" value="InterPro"/>
</dbReference>
<evidence type="ECO:0000256" key="5">
    <source>
        <dbReference type="ARBA" id="ARBA00006702"/>
    </source>
</evidence>
<dbReference type="Gene3D" id="1.10.10.430">
    <property type="entry name" value="Phosphatase 2C, C-terminal domain suprefamily"/>
    <property type="match status" value="1"/>
</dbReference>
<evidence type="ECO:0000256" key="16">
    <source>
        <dbReference type="RuleBase" id="RU003465"/>
    </source>
</evidence>
<dbReference type="InterPro" id="IPR036378">
    <property type="entry name" value="FAS1_dom_sf"/>
</dbReference>
<dbReference type="InterPro" id="IPR012911">
    <property type="entry name" value="PP2C_C"/>
</dbReference>
<dbReference type="SUPFAM" id="SSF82153">
    <property type="entry name" value="FAS1 domain"/>
    <property type="match status" value="4"/>
</dbReference>
<dbReference type="InterPro" id="IPR036580">
    <property type="entry name" value="PP2C_C_sf"/>
</dbReference>
<feature type="domain" description="FAS1" evidence="18">
    <location>
        <begin position="215"/>
        <end position="347"/>
    </location>
</feature>
<keyword evidence="13" id="KW-0472">Membrane</keyword>
<keyword evidence="6" id="KW-0963">Cytoplasm</keyword>
<evidence type="ECO:0000256" key="1">
    <source>
        <dbReference type="ARBA" id="ARBA00001936"/>
    </source>
</evidence>
<proteinExistence type="inferred from homology"/>
<keyword evidence="21" id="KW-1185">Reference proteome</keyword>
<dbReference type="InterPro" id="IPR015655">
    <property type="entry name" value="PP2C"/>
</dbReference>
<dbReference type="Pfam" id="PF02469">
    <property type="entry name" value="Fasciclin"/>
    <property type="match status" value="4"/>
</dbReference>
<dbReference type="Pfam" id="PF00481">
    <property type="entry name" value="PP2C"/>
    <property type="match status" value="1"/>
</dbReference>
<evidence type="ECO:0000256" key="12">
    <source>
        <dbReference type="ARBA" id="ARBA00022912"/>
    </source>
</evidence>
<feature type="compositionally biased region" description="Polar residues" evidence="17">
    <location>
        <begin position="117"/>
        <end position="132"/>
    </location>
</feature>
<dbReference type="OrthoDB" id="6501424at2759"/>
<keyword evidence="9" id="KW-0479">Metal-binding</keyword>
<evidence type="ECO:0000256" key="7">
    <source>
        <dbReference type="ARBA" id="ARBA00022553"/>
    </source>
</evidence>
<evidence type="ECO:0000256" key="9">
    <source>
        <dbReference type="ARBA" id="ARBA00022723"/>
    </source>
</evidence>
<evidence type="ECO:0000313" key="20">
    <source>
        <dbReference type="EMBL" id="CAD7638438.1"/>
    </source>
</evidence>